<accession>A0A6C0AVX4</accession>
<protein>
    <submittedName>
        <fullName evidence="1">Uncharacterized protein</fullName>
    </submittedName>
</protein>
<dbReference type="EMBL" id="MN738754">
    <property type="protein sequence ID" value="QHS83395.1"/>
    <property type="molecule type" value="Genomic_DNA"/>
</dbReference>
<evidence type="ECO:0000313" key="1">
    <source>
        <dbReference type="EMBL" id="QHS83395.1"/>
    </source>
</evidence>
<sequence length="576" mass="69066">MERVSSFEYPRLTKEKTSFICENRLCFLFFILCRQRHPFPSHFSSFVRDLLIEFKDEYTLHNQLHPYLPLFLQLILYTRDFYLGKADRTISYFLISELYDFFPRLAFCVFQSFIYNNEYIAQPSHGSWKDCQYMCEFLKGYSDHGSHHPMIRQIVQMMNEQLDFDISSWKYDHVMKPEFLSQVSKWIPRENKKFHWLFEKLVVEYTKRHHPEWLSSVEHIQSYERALNKSRKFYRKRVSLLNKALNTFQVHQCRDIIEAVQFETISKSTLCKQKQWNYYCYGNKTLRLSDTVIHNHWRSKTNTESTNTFKGLYYCYEPEYFIRESLHILSLSEHRYEYHKSRLQEIWNKQTKFIRQLELRNLVPVVEIGQSMYKDNKTHLYQAIGMALAISWYMGDGCDKGILCVGVNTMWIRFSDCDNIVDAVKIIFDTIKYNSQTLCEYDDCFSLLFSGLQDINALTTDVRNMKWVLFGRFSNNFIKMTSAYYRYSDSYPNFRPMFCYWNVSTDETIDIYQEFKLDDIILFSGVGFALFKAFSFFSNSICSSSSLKTIDIVQKCLTQNRYSEWNNGFVLDHLLN</sequence>
<proteinExistence type="predicted"/>
<name>A0A6C0AVX4_9ZZZZ</name>
<organism evidence="1">
    <name type="scientific">viral metagenome</name>
    <dbReference type="NCBI Taxonomy" id="1070528"/>
    <lineage>
        <taxon>unclassified sequences</taxon>
        <taxon>metagenomes</taxon>
        <taxon>organismal metagenomes</taxon>
    </lineage>
</organism>
<reference evidence="1" key="1">
    <citation type="journal article" date="2020" name="Nature">
        <title>Giant virus diversity and host interactions through global metagenomics.</title>
        <authorList>
            <person name="Schulz F."/>
            <person name="Roux S."/>
            <person name="Paez-Espino D."/>
            <person name="Jungbluth S."/>
            <person name="Walsh D.A."/>
            <person name="Denef V.J."/>
            <person name="McMahon K.D."/>
            <person name="Konstantinidis K.T."/>
            <person name="Eloe-Fadrosh E.A."/>
            <person name="Kyrpides N.C."/>
            <person name="Woyke T."/>
        </authorList>
    </citation>
    <scope>NUCLEOTIDE SEQUENCE</scope>
    <source>
        <strain evidence="1">GVMAG-S-ERX555943-30</strain>
    </source>
</reference>
<dbReference type="AlphaFoldDB" id="A0A6C0AVX4"/>